<dbReference type="EMBL" id="JACHGB010000008">
    <property type="protein sequence ID" value="MBB5273807.1"/>
    <property type="molecule type" value="Genomic_DNA"/>
</dbReference>
<comment type="caution">
    <text evidence="2">The sequence shown here is derived from an EMBL/GenBank/DDBJ whole genome shotgun (WGS) entry which is preliminary data.</text>
</comment>
<name>A0A7W8MAL5_9BURK</name>
<evidence type="ECO:0000259" key="1">
    <source>
        <dbReference type="Pfam" id="PF22016"/>
    </source>
</evidence>
<dbReference type="Pfam" id="PF22016">
    <property type="entry name" value="DUF6933"/>
    <property type="match status" value="1"/>
</dbReference>
<sequence length="172" mass="19626">MLYLKCTQEVQKAVGLRKENLAVPQPTESPLGNWYVNRFNLGRRKAYIFFSETTLLSFILFQGRRRVTVESLPGMLLTGLEQLLQMKGLPQSAIDKAFENYDAGLYARTDSRADLGSMNDLVLQYQARVEFEGGLEHCDLTSIIMKTNETPQRRLGWQCSWDAVQSRLCRPG</sequence>
<evidence type="ECO:0000313" key="2">
    <source>
        <dbReference type="EMBL" id="MBB5273807.1"/>
    </source>
</evidence>
<feature type="domain" description="DUF6933" evidence="1">
    <location>
        <begin position="4"/>
        <end position="160"/>
    </location>
</feature>
<dbReference type="InterPro" id="IPR053864">
    <property type="entry name" value="DUF6933"/>
</dbReference>
<organism evidence="2 3">
    <name type="scientific">Quisquiliibacterium transsilvanicum</name>
    <dbReference type="NCBI Taxonomy" id="1549638"/>
    <lineage>
        <taxon>Bacteria</taxon>
        <taxon>Pseudomonadati</taxon>
        <taxon>Pseudomonadota</taxon>
        <taxon>Betaproteobacteria</taxon>
        <taxon>Burkholderiales</taxon>
        <taxon>Burkholderiaceae</taxon>
        <taxon>Quisquiliibacterium</taxon>
    </lineage>
</organism>
<proteinExistence type="predicted"/>
<dbReference type="RefSeq" id="WP_183970662.1">
    <property type="nucleotide sequence ID" value="NZ_BAABEW010000013.1"/>
</dbReference>
<accession>A0A7W8MAL5</accession>
<reference evidence="2 3" key="1">
    <citation type="submission" date="2020-08" db="EMBL/GenBank/DDBJ databases">
        <title>Genomic Encyclopedia of Type Strains, Phase IV (KMG-IV): sequencing the most valuable type-strain genomes for metagenomic binning, comparative biology and taxonomic classification.</title>
        <authorList>
            <person name="Goeker M."/>
        </authorList>
    </citation>
    <scope>NUCLEOTIDE SEQUENCE [LARGE SCALE GENOMIC DNA]</scope>
    <source>
        <strain evidence="2 3">DSM 29781</strain>
    </source>
</reference>
<gene>
    <name evidence="2" type="ORF">HNQ70_003838</name>
</gene>
<dbReference type="Proteomes" id="UP000532440">
    <property type="component" value="Unassembled WGS sequence"/>
</dbReference>
<protein>
    <recommendedName>
        <fullName evidence="1">DUF6933 domain-containing protein</fullName>
    </recommendedName>
</protein>
<dbReference type="AlphaFoldDB" id="A0A7W8MAL5"/>
<keyword evidence="3" id="KW-1185">Reference proteome</keyword>
<evidence type="ECO:0000313" key="3">
    <source>
        <dbReference type="Proteomes" id="UP000532440"/>
    </source>
</evidence>